<proteinExistence type="predicted"/>
<name>A0A6C0I1W5_9ZZZZ</name>
<accession>A0A6C0I1W5</accession>
<sequence>MHTKNKKGQIVVRASSRGFKTVQKWILKNECFQFLKSPNHICFHFFENTEKSADARFFRSIYSFFFTF</sequence>
<dbReference type="EMBL" id="MN740079">
    <property type="protein sequence ID" value="QHT87001.1"/>
    <property type="molecule type" value="Genomic_DNA"/>
</dbReference>
<evidence type="ECO:0000313" key="1">
    <source>
        <dbReference type="EMBL" id="QHT87001.1"/>
    </source>
</evidence>
<protein>
    <submittedName>
        <fullName evidence="1">Uncharacterized protein</fullName>
    </submittedName>
</protein>
<reference evidence="1" key="1">
    <citation type="journal article" date="2020" name="Nature">
        <title>Giant virus diversity and host interactions through global metagenomics.</title>
        <authorList>
            <person name="Schulz F."/>
            <person name="Roux S."/>
            <person name="Paez-Espino D."/>
            <person name="Jungbluth S."/>
            <person name="Walsh D.A."/>
            <person name="Denef V.J."/>
            <person name="McMahon K.D."/>
            <person name="Konstantinidis K.T."/>
            <person name="Eloe-Fadrosh E.A."/>
            <person name="Kyrpides N.C."/>
            <person name="Woyke T."/>
        </authorList>
    </citation>
    <scope>NUCLEOTIDE SEQUENCE</scope>
    <source>
        <strain evidence="1">GVMAG-M-3300023184-18</strain>
    </source>
</reference>
<organism evidence="1">
    <name type="scientific">viral metagenome</name>
    <dbReference type="NCBI Taxonomy" id="1070528"/>
    <lineage>
        <taxon>unclassified sequences</taxon>
        <taxon>metagenomes</taxon>
        <taxon>organismal metagenomes</taxon>
    </lineage>
</organism>
<dbReference type="AlphaFoldDB" id="A0A6C0I1W5"/>